<evidence type="ECO:0000313" key="1">
    <source>
        <dbReference type="EMBL" id="QHT21817.1"/>
    </source>
</evidence>
<sequence>MTVKHYNLYEFINDIFFNKYLKDISKLLFKQFKQTLTIAEVHNMILLQDYIFINFDEDNDEKIIAIAYVSYTKDYKSLKIKPTYVLLEKLNINEFSDFYMYPYINTFCRDPDIKYKGCGSILINYIFDYFTDRNEEYIYLSAGSTNTLKKNYDNDNKCGLKNYKYNDDKTPYYQANKKLIKYYSLLGFERFENIYSIHLCNYDNYDYVLLEVLRKKLKKNEI</sequence>
<dbReference type="InterPro" id="IPR016181">
    <property type="entry name" value="Acyl_CoA_acyltransferase"/>
</dbReference>
<proteinExistence type="predicted"/>
<dbReference type="Gene3D" id="3.40.630.30">
    <property type="match status" value="1"/>
</dbReference>
<accession>A0A6C0DY70</accession>
<reference evidence="1" key="1">
    <citation type="journal article" date="2020" name="Nature">
        <title>Giant virus diversity and host interactions through global metagenomics.</title>
        <authorList>
            <person name="Schulz F."/>
            <person name="Roux S."/>
            <person name="Paez-Espino D."/>
            <person name="Jungbluth S."/>
            <person name="Walsh D.A."/>
            <person name="Denef V.J."/>
            <person name="McMahon K.D."/>
            <person name="Konstantinidis K.T."/>
            <person name="Eloe-Fadrosh E.A."/>
            <person name="Kyrpides N.C."/>
            <person name="Woyke T."/>
        </authorList>
    </citation>
    <scope>NUCLEOTIDE SEQUENCE</scope>
    <source>
        <strain evidence="1">GVMAG-M-3300023179-103</strain>
    </source>
</reference>
<dbReference type="SUPFAM" id="SSF55729">
    <property type="entry name" value="Acyl-CoA N-acyltransferases (Nat)"/>
    <property type="match status" value="1"/>
</dbReference>
<organism evidence="1">
    <name type="scientific">viral metagenome</name>
    <dbReference type="NCBI Taxonomy" id="1070528"/>
    <lineage>
        <taxon>unclassified sequences</taxon>
        <taxon>metagenomes</taxon>
        <taxon>organismal metagenomes</taxon>
    </lineage>
</organism>
<name>A0A6C0DY70_9ZZZZ</name>
<evidence type="ECO:0008006" key="2">
    <source>
        <dbReference type="Google" id="ProtNLM"/>
    </source>
</evidence>
<protein>
    <recommendedName>
        <fullName evidence="2">N-acetyltransferase domain-containing protein</fullName>
    </recommendedName>
</protein>
<dbReference type="EMBL" id="MN739697">
    <property type="protein sequence ID" value="QHT21817.1"/>
    <property type="molecule type" value="Genomic_DNA"/>
</dbReference>
<dbReference type="AlphaFoldDB" id="A0A6C0DY70"/>